<comment type="caution">
    <text evidence="1">The sequence shown here is derived from an EMBL/GenBank/DDBJ whole genome shotgun (WGS) entry which is preliminary data.</text>
</comment>
<proteinExistence type="predicted"/>
<evidence type="ECO:0000313" key="1">
    <source>
        <dbReference type="EMBL" id="TNV79341.1"/>
    </source>
</evidence>
<reference evidence="1" key="1">
    <citation type="submission" date="2019-06" db="EMBL/GenBank/DDBJ databases">
        <authorList>
            <person name="Zheng W."/>
        </authorList>
    </citation>
    <scope>NUCLEOTIDE SEQUENCE</scope>
    <source>
        <strain evidence="1">QDHG01</strain>
    </source>
</reference>
<evidence type="ECO:0000313" key="2">
    <source>
        <dbReference type="Proteomes" id="UP000785679"/>
    </source>
</evidence>
<protein>
    <submittedName>
        <fullName evidence="1">Uncharacterized protein</fullName>
    </submittedName>
</protein>
<sequence>MRTNSKAYVVMRTQHFCLLNDSESCKLYSRVAIMNRHHLYRSHRKARQMNSTLNASICSISVTQFHVTISLSSGAYILTESIMQKASMHARDSVTETIDNRRVGSLN</sequence>
<accession>A0A8J8T2Q0</accession>
<dbReference type="AlphaFoldDB" id="A0A8J8T2Q0"/>
<keyword evidence="2" id="KW-1185">Reference proteome</keyword>
<name>A0A8J8T2Q0_HALGN</name>
<organism evidence="1 2">
    <name type="scientific">Halteria grandinella</name>
    <dbReference type="NCBI Taxonomy" id="5974"/>
    <lineage>
        <taxon>Eukaryota</taxon>
        <taxon>Sar</taxon>
        <taxon>Alveolata</taxon>
        <taxon>Ciliophora</taxon>
        <taxon>Intramacronucleata</taxon>
        <taxon>Spirotrichea</taxon>
        <taxon>Stichotrichia</taxon>
        <taxon>Sporadotrichida</taxon>
        <taxon>Halteriidae</taxon>
        <taxon>Halteria</taxon>
    </lineage>
</organism>
<gene>
    <name evidence="1" type="ORF">FGO68_gene936</name>
</gene>
<dbReference type="EMBL" id="RRYP01009044">
    <property type="protein sequence ID" value="TNV79341.1"/>
    <property type="molecule type" value="Genomic_DNA"/>
</dbReference>
<dbReference type="Proteomes" id="UP000785679">
    <property type="component" value="Unassembled WGS sequence"/>
</dbReference>